<reference evidence="1" key="4">
    <citation type="submission" date="2016-09" db="EMBL/GenBank/DDBJ databases">
        <authorList>
            <person name="Pfeiffer F."/>
        </authorList>
    </citation>
    <scope>NUCLEOTIDE SEQUENCE</scope>
    <source>
        <strain evidence="1">ATCC 43099</strain>
    </source>
</reference>
<dbReference type="Proteomes" id="UP000001879">
    <property type="component" value="Chromosome"/>
</dbReference>
<keyword evidence="3" id="KW-1185">Reference proteome</keyword>
<organism evidence="1 3">
    <name type="scientific">Natrialba magadii (strain ATCC 43099 / DSM 3394 / CCM 3739 / CIP 104546 / IAM 13178 / JCM 8861 / NBRC 102185 / NCIMB 2190 / MS3)</name>
    <name type="common">Natronobacterium magadii</name>
    <dbReference type="NCBI Taxonomy" id="547559"/>
    <lineage>
        <taxon>Archaea</taxon>
        <taxon>Methanobacteriati</taxon>
        <taxon>Methanobacteriota</taxon>
        <taxon>Stenosarchaea group</taxon>
        <taxon>Halobacteria</taxon>
        <taxon>Halobacteriales</taxon>
        <taxon>Natrialbaceae</taxon>
        <taxon>Natrialba</taxon>
    </lineage>
</organism>
<reference evidence="3" key="1">
    <citation type="submission" date="2010-02" db="EMBL/GenBank/DDBJ databases">
        <title>Complete sequence of chromosome of Natrialba magadii ATCC 43099.</title>
        <authorList>
            <consortium name="US DOE Joint Genome Institute"/>
            <person name="Lucas S."/>
            <person name="Copeland A."/>
            <person name="Lapidus A."/>
            <person name="Cheng J.-F."/>
            <person name="Bruce D."/>
            <person name="Goodwin L."/>
            <person name="Pitluck S."/>
            <person name="Davenport K."/>
            <person name="Saunders E."/>
            <person name="Detter J.C."/>
            <person name="Han C."/>
            <person name="Tapia R."/>
            <person name="Land M."/>
            <person name="Hauser L."/>
            <person name="Kyrpides N."/>
            <person name="Mikhailova N."/>
            <person name="De Castro R.E."/>
            <person name="Maupin-Furlow J.A."/>
            <person name="Woyke T."/>
        </authorList>
    </citation>
    <scope>NUCLEOTIDE SEQUENCE [LARGE SCALE GENOMIC DNA]</scope>
    <source>
        <strain evidence="3">ATCC 43099 / DSM 3394 / CCM 3739 / CIP 104546 / IAM 13178 / JCM 8861 / NBRC 102185 / NCIMB 2190 / MS3</strain>
    </source>
</reference>
<name>D3SX15_NATMM</name>
<dbReference type="EMBL" id="CP001932">
    <property type="protein sequence ID" value="ADD03835.1"/>
    <property type="molecule type" value="Genomic_DNA"/>
</dbReference>
<dbReference type="STRING" id="547559.Nmag_0243"/>
<gene>
    <name evidence="1" type="ordered locus">Nmag_0243</name>
    <name evidence="2" type="ORF">C500_01655</name>
</gene>
<dbReference type="Proteomes" id="UP000011543">
    <property type="component" value="Unassembled WGS sequence"/>
</dbReference>
<evidence type="ECO:0000313" key="1">
    <source>
        <dbReference type="EMBL" id="ADD03835.1"/>
    </source>
</evidence>
<reference evidence="2 4" key="3">
    <citation type="journal article" date="2014" name="PLoS Genet.">
        <title>Phylogenetically driven sequencing of extremely halophilic archaea reveals strategies for static and dynamic osmo-response.</title>
        <authorList>
            <person name="Becker E.A."/>
            <person name="Seitzer P.M."/>
            <person name="Tritt A."/>
            <person name="Larsen D."/>
            <person name="Krusor M."/>
            <person name="Yao A.I."/>
            <person name="Wu D."/>
            <person name="Madern D."/>
            <person name="Eisen J.A."/>
            <person name="Darling A.E."/>
            <person name="Facciotti M.T."/>
        </authorList>
    </citation>
    <scope>NUCLEOTIDE SEQUENCE [LARGE SCALE GENOMIC DNA]</scope>
    <source>
        <strain evidence="4">ATCC 43099 / DSM 3394 / CCM 3739 / CIP 104546 / IAM 13178 / JCM 8861 / NBRC 102185 / NCIMB 2190 / MS3</strain>
        <strain evidence="2">MS-3</strain>
    </source>
</reference>
<accession>D3SX15</accession>
<reference evidence="1 3" key="2">
    <citation type="journal article" date="2012" name="BMC Genomics">
        <title>A comparative genomics perspective on the genetic content of the alkaliphilic haloarchaeon Natrialba magadii ATCC 43099T.</title>
        <authorList>
            <person name="Siddaramappa S."/>
            <person name="Challacombe J.F."/>
            <person name="Decastro R.E."/>
            <person name="Pfeiffer F."/>
            <person name="Sastre D.E."/>
            <person name="Gimenez M.I."/>
            <person name="Paggi R.A."/>
            <person name="Detter J.C."/>
            <person name="Davenport K.W."/>
            <person name="Goodwin L.A."/>
            <person name="Kyrpides N."/>
            <person name="Tapia R."/>
            <person name="Pitluck S."/>
            <person name="Lucas S."/>
            <person name="Woyke T."/>
            <person name="Maupin-Furlow J.A."/>
        </authorList>
    </citation>
    <scope>NUCLEOTIDE SEQUENCE [LARGE SCALE GENOMIC DNA]</scope>
    <source>
        <strain evidence="1">ATCC 43099</strain>
        <strain evidence="3">ATCC 43099 / DSM 3394 / CCM 3739 / CIP 104546 / IAM 13178 / JCM 8861 / NBRC 102185 / NCIMB 2190 / MS3</strain>
    </source>
</reference>
<dbReference type="PaxDb" id="547559-Nmag_0243"/>
<dbReference type="EMBL" id="AOHS01000009">
    <property type="protein sequence ID" value="ELY33497.1"/>
    <property type="molecule type" value="Genomic_DNA"/>
</dbReference>
<evidence type="ECO:0000313" key="3">
    <source>
        <dbReference type="Proteomes" id="UP000001879"/>
    </source>
</evidence>
<dbReference type="RefSeq" id="WP_004213700.1">
    <property type="nucleotide sequence ID" value="NC_013922.1"/>
</dbReference>
<dbReference type="GeneID" id="58983509"/>
<dbReference type="HOGENOM" id="CLU_3021061_0_0_2"/>
<evidence type="ECO:0000313" key="2">
    <source>
        <dbReference type="EMBL" id="ELY33497.1"/>
    </source>
</evidence>
<protein>
    <submittedName>
        <fullName evidence="1">Uncharacterized protein</fullName>
    </submittedName>
</protein>
<dbReference type="AlphaFoldDB" id="D3SX15"/>
<dbReference type="KEGG" id="nmg:Nmag_0243"/>
<proteinExistence type="predicted"/>
<evidence type="ECO:0000313" key="4">
    <source>
        <dbReference type="Proteomes" id="UP000011543"/>
    </source>
</evidence>
<sequence>MTGTTSDKTVDDYIAEFGDAELSRSDLSIAQEMAISPRDDAAFEATKLLLQEGGT</sequence>